<dbReference type="PANTHER" id="PTHR30055">
    <property type="entry name" value="HTH-TYPE TRANSCRIPTIONAL REGULATOR RUTR"/>
    <property type="match status" value="1"/>
</dbReference>
<evidence type="ECO:0000313" key="4">
    <source>
        <dbReference type="EMBL" id="UYF94255.1"/>
    </source>
</evidence>
<evidence type="ECO:0000256" key="1">
    <source>
        <dbReference type="ARBA" id="ARBA00023125"/>
    </source>
</evidence>
<dbReference type="PROSITE" id="PS50977">
    <property type="entry name" value="HTH_TETR_2"/>
    <property type="match status" value="1"/>
</dbReference>
<dbReference type="Gene3D" id="1.10.357.10">
    <property type="entry name" value="Tetracycline Repressor, domain 2"/>
    <property type="match status" value="1"/>
</dbReference>
<dbReference type="InterPro" id="IPR050109">
    <property type="entry name" value="HTH-type_TetR-like_transc_reg"/>
</dbReference>
<dbReference type="Pfam" id="PF17932">
    <property type="entry name" value="TetR_C_24"/>
    <property type="match status" value="1"/>
</dbReference>
<name>A0AA46PA52_9NOCA</name>
<proteinExistence type="predicted"/>
<dbReference type="GO" id="GO:0003700">
    <property type="term" value="F:DNA-binding transcription factor activity"/>
    <property type="evidence" value="ECO:0007669"/>
    <property type="project" value="TreeGrafter"/>
</dbReference>
<dbReference type="InterPro" id="IPR001647">
    <property type="entry name" value="HTH_TetR"/>
</dbReference>
<dbReference type="SUPFAM" id="SSF46689">
    <property type="entry name" value="Homeodomain-like"/>
    <property type="match status" value="1"/>
</dbReference>
<protein>
    <submittedName>
        <fullName evidence="4">TetR/AcrR family transcriptional regulator</fullName>
    </submittedName>
</protein>
<keyword evidence="1 2" id="KW-0238">DNA-binding</keyword>
<dbReference type="InterPro" id="IPR036271">
    <property type="entry name" value="Tet_transcr_reg_TetR-rel_C_sf"/>
</dbReference>
<dbReference type="RefSeq" id="WP_044476387.1">
    <property type="nucleotide sequence ID" value="NZ_CAVJ010000222.1"/>
</dbReference>
<dbReference type="Proteomes" id="UP001163947">
    <property type="component" value="Chromosome"/>
</dbReference>
<evidence type="ECO:0000256" key="2">
    <source>
        <dbReference type="PROSITE-ProRule" id="PRU00335"/>
    </source>
</evidence>
<reference evidence="4" key="1">
    <citation type="submission" date="2022-09" db="EMBL/GenBank/DDBJ databases">
        <title>The genome sequence of Rhodococcus aetherivorans N1.</title>
        <authorList>
            <person name="Jiang W."/>
        </authorList>
    </citation>
    <scope>NUCLEOTIDE SEQUENCE</scope>
    <source>
        <strain evidence="4">N1</strain>
    </source>
</reference>
<feature type="DNA-binding region" description="H-T-H motif" evidence="2">
    <location>
        <begin position="41"/>
        <end position="60"/>
    </location>
</feature>
<sequence>MTVEPAPPRFANWREFEPLQLGPILDHALEAFGENGFHGTTVRDLARRVGVTVPALYYHHENKEAVLVTLLDTAVRDLIERALAAVGDGGDDPVRRFTNFVEAIVLNSTHRAPQSALDSELRHVSPQNRRNYAATRKRLELMALDLVDDGVERGVFAVDDIAESVRALLGMCQSIARWFRLGGPLTPDQVTARYTVIALRIVGYRAAPDPPSGSSPVRRN</sequence>
<gene>
    <name evidence="4" type="ORF">OCS65_00260</name>
</gene>
<organism evidence="4 5">
    <name type="scientific">Rhodococcus aetherivorans</name>
    <dbReference type="NCBI Taxonomy" id="191292"/>
    <lineage>
        <taxon>Bacteria</taxon>
        <taxon>Bacillati</taxon>
        <taxon>Actinomycetota</taxon>
        <taxon>Actinomycetes</taxon>
        <taxon>Mycobacteriales</taxon>
        <taxon>Nocardiaceae</taxon>
        <taxon>Rhodococcus</taxon>
    </lineage>
</organism>
<dbReference type="GO" id="GO:0000976">
    <property type="term" value="F:transcription cis-regulatory region binding"/>
    <property type="evidence" value="ECO:0007669"/>
    <property type="project" value="TreeGrafter"/>
</dbReference>
<dbReference type="SUPFAM" id="SSF48498">
    <property type="entry name" value="Tetracyclin repressor-like, C-terminal domain"/>
    <property type="match status" value="1"/>
</dbReference>
<feature type="domain" description="HTH tetR-type" evidence="3">
    <location>
        <begin position="18"/>
        <end position="78"/>
    </location>
</feature>
<accession>A0AA46PA52</accession>
<dbReference type="GeneID" id="83618804"/>
<dbReference type="EMBL" id="CP106982">
    <property type="protein sequence ID" value="UYF94255.1"/>
    <property type="molecule type" value="Genomic_DNA"/>
</dbReference>
<evidence type="ECO:0000313" key="5">
    <source>
        <dbReference type="Proteomes" id="UP001163947"/>
    </source>
</evidence>
<dbReference type="AlphaFoldDB" id="A0AA46PA52"/>
<dbReference type="InterPro" id="IPR009057">
    <property type="entry name" value="Homeodomain-like_sf"/>
</dbReference>
<dbReference type="PANTHER" id="PTHR30055:SF237">
    <property type="entry name" value="TRANSCRIPTIONAL REPRESSOR MCE3R"/>
    <property type="match status" value="1"/>
</dbReference>
<dbReference type="Pfam" id="PF00440">
    <property type="entry name" value="TetR_N"/>
    <property type="match status" value="1"/>
</dbReference>
<dbReference type="PRINTS" id="PR00455">
    <property type="entry name" value="HTHTETR"/>
</dbReference>
<dbReference type="InterPro" id="IPR041490">
    <property type="entry name" value="KstR2_TetR_C"/>
</dbReference>
<evidence type="ECO:0000259" key="3">
    <source>
        <dbReference type="PROSITE" id="PS50977"/>
    </source>
</evidence>